<dbReference type="Pfam" id="PF01261">
    <property type="entry name" value="AP_endonuc_2"/>
    <property type="match status" value="1"/>
</dbReference>
<dbReference type="InterPro" id="IPR036237">
    <property type="entry name" value="Xyl_isomerase-like_sf"/>
</dbReference>
<dbReference type="OrthoDB" id="9815124at2"/>
<dbReference type="PANTHER" id="PTHR12110:SF21">
    <property type="entry name" value="XYLOSE ISOMERASE-LIKE TIM BARREL DOMAIN-CONTAINING PROTEIN"/>
    <property type="match status" value="1"/>
</dbReference>
<proteinExistence type="predicted"/>
<dbReference type="KEGG" id="cate:C2869_06580"/>
<feature type="domain" description="Xylose isomerase-like TIM barrel" evidence="1">
    <location>
        <begin position="23"/>
        <end position="258"/>
    </location>
</feature>
<reference evidence="2 3" key="1">
    <citation type="submission" date="2018-01" db="EMBL/GenBank/DDBJ databases">
        <title>Genome sequence of a Cantenovulum-like bacteria.</title>
        <authorList>
            <person name="Tan W.R."/>
            <person name="Lau N.-S."/>
            <person name="Go F."/>
            <person name="Amirul A.-A.A."/>
        </authorList>
    </citation>
    <scope>NUCLEOTIDE SEQUENCE [LARGE SCALE GENOMIC DNA]</scope>
    <source>
        <strain evidence="2 3">CCB-QB4</strain>
    </source>
</reference>
<keyword evidence="3" id="KW-1185">Reference proteome</keyword>
<gene>
    <name evidence="2" type="ORF">C2869_06580</name>
</gene>
<evidence type="ECO:0000313" key="2">
    <source>
        <dbReference type="EMBL" id="AWB66126.1"/>
    </source>
</evidence>
<accession>A0A2S0VPI6</accession>
<dbReference type="EMBL" id="CP026604">
    <property type="protein sequence ID" value="AWB66126.1"/>
    <property type="molecule type" value="Genomic_DNA"/>
</dbReference>
<dbReference type="GO" id="GO:0016853">
    <property type="term" value="F:isomerase activity"/>
    <property type="evidence" value="ECO:0007669"/>
    <property type="project" value="UniProtKB-KW"/>
</dbReference>
<dbReference type="InterPro" id="IPR013022">
    <property type="entry name" value="Xyl_isomerase-like_TIM-brl"/>
</dbReference>
<dbReference type="PANTHER" id="PTHR12110">
    <property type="entry name" value="HYDROXYPYRUVATE ISOMERASE"/>
    <property type="match status" value="1"/>
</dbReference>
<keyword evidence="2" id="KW-0413">Isomerase</keyword>
<protein>
    <submittedName>
        <fullName evidence="2">Sugar phosphate isomerase/epimerase</fullName>
    </submittedName>
</protein>
<name>A0A2S0VPI6_9ALTE</name>
<sequence>MILSICTISFRHQLISIEQLAHWAQANHFQGIELWGTHAKNLSSEPDYNQAWLATYGLKTTMLSDYLPLHASEPELRQQVELMCRLANHWGAKKIRTFAGKLASEQTTTEQFNSLVSALQQSCDWLAQYGLNLIIETHPNTFADTVAATQQLFAAVARDNLQLNFDVLHVWESKADVIPALEILKPYINHFHLKNVSSADLLDVFAPATVYSASGSREGIVPLFEGAVNYQSFLRYVNQHADSQIRNMEASLEWFGDHSKAILTRDRYLIQQLQQSSQSYSSQAG</sequence>
<dbReference type="AlphaFoldDB" id="A0A2S0VPI6"/>
<dbReference type="RefSeq" id="WP_108602198.1">
    <property type="nucleotide sequence ID" value="NZ_CP026604.1"/>
</dbReference>
<evidence type="ECO:0000313" key="3">
    <source>
        <dbReference type="Proteomes" id="UP000244441"/>
    </source>
</evidence>
<dbReference type="InterPro" id="IPR050312">
    <property type="entry name" value="IolE/XylAMocC-like"/>
</dbReference>
<dbReference type="SUPFAM" id="SSF51658">
    <property type="entry name" value="Xylose isomerase-like"/>
    <property type="match status" value="1"/>
</dbReference>
<evidence type="ECO:0000259" key="1">
    <source>
        <dbReference type="Pfam" id="PF01261"/>
    </source>
</evidence>
<organism evidence="2 3">
    <name type="scientific">Saccharobesus litoralis</name>
    <dbReference type="NCBI Taxonomy" id="2172099"/>
    <lineage>
        <taxon>Bacteria</taxon>
        <taxon>Pseudomonadati</taxon>
        <taxon>Pseudomonadota</taxon>
        <taxon>Gammaproteobacteria</taxon>
        <taxon>Alteromonadales</taxon>
        <taxon>Alteromonadaceae</taxon>
        <taxon>Saccharobesus</taxon>
    </lineage>
</organism>
<dbReference type="Gene3D" id="3.20.20.150">
    <property type="entry name" value="Divalent-metal-dependent TIM barrel enzymes"/>
    <property type="match status" value="1"/>
</dbReference>
<dbReference type="Proteomes" id="UP000244441">
    <property type="component" value="Chromosome"/>
</dbReference>